<evidence type="ECO:0000256" key="4">
    <source>
        <dbReference type="ARBA" id="ARBA00023136"/>
    </source>
</evidence>
<dbReference type="GO" id="GO:0005524">
    <property type="term" value="F:ATP binding"/>
    <property type="evidence" value="ECO:0007669"/>
    <property type="project" value="InterPro"/>
</dbReference>
<dbReference type="OrthoDB" id="6500128at2759"/>
<feature type="domain" description="ABC transmembrane type-1" evidence="6">
    <location>
        <begin position="75"/>
        <end position="233"/>
    </location>
</feature>
<dbReference type="GO" id="GO:0016020">
    <property type="term" value="C:membrane"/>
    <property type="evidence" value="ECO:0007669"/>
    <property type="project" value="UniProtKB-SubCell"/>
</dbReference>
<dbReference type="PANTHER" id="PTHR43394:SF22">
    <property type="entry name" value="ABC TRANSMEMBRANE TYPE-1 DOMAIN-CONTAINING PROTEIN"/>
    <property type="match status" value="1"/>
</dbReference>
<evidence type="ECO:0000256" key="5">
    <source>
        <dbReference type="SAM" id="Phobius"/>
    </source>
</evidence>
<dbReference type="Gene3D" id="1.20.1560.10">
    <property type="entry name" value="ABC transporter type 1, transmembrane domain"/>
    <property type="match status" value="1"/>
</dbReference>
<proteinExistence type="predicted"/>
<dbReference type="InterPro" id="IPR011527">
    <property type="entry name" value="ABC1_TM_dom"/>
</dbReference>
<name>A0A814I872_ADIRI</name>
<dbReference type="Pfam" id="PF00664">
    <property type="entry name" value="ABC_membrane"/>
    <property type="match status" value="1"/>
</dbReference>
<feature type="transmembrane region" description="Helical" evidence="5">
    <location>
        <begin position="173"/>
        <end position="192"/>
    </location>
</feature>
<protein>
    <recommendedName>
        <fullName evidence="6">ABC transmembrane type-1 domain-containing protein</fullName>
    </recommendedName>
</protein>
<evidence type="ECO:0000256" key="1">
    <source>
        <dbReference type="ARBA" id="ARBA00004141"/>
    </source>
</evidence>
<dbReference type="PROSITE" id="PS50929">
    <property type="entry name" value="ABC_TM1F"/>
    <property type="match status" value="1"/>
</dbReference>
<dbReference type="GO" id="GO:0140359">
    <property type="term" value="F:ABC-type transporter activity"/>
    <property type="evidence" value="ECO:0007669"/>
    <property type="project" value="InterPro"/>
</dbReference>
<feature type="transmembrane region" description="Helical" evidence="5">
    <location>
        <begin position="75"/>
        <end position="95"/>
    </location>
</feature>
<feature type="transmembrane region" description="Helical" evidence="5">
    <location>
        <begin position="147"/>
        <end position="167"/>
    </location>
</feature>
<dbReference type="PANTHER" id="PTHR43394">
    <property type="entry name" value="ATP-DEPENDENT PERMEASE MDL1, MITOCHONDRIAL"/>
    <property type="match status" value="1"/>
</dbReference>
<keyword evidence="4 5" id="KW-0472">Membrane</keyword>
<keyword evidence="3 5" id="KW-1133">Transmembrane helix</keyword>
<dbReference type="InterPro" id="IPR036640">
    <property type="entry name" value="ABC1_TM_sf"/>
</dbReference>
<evidence type="ECO:0000313" key="8">
    <source>
        <dbReference type="Proteomes" id="UP000663852"/>
    </source>
</evidence>
<gene>
    <name evidence="7" type="ORF">EDS130_LOCUS15842</name>
</gene>
<dbReference type="Proteomes" id="UP000663852">
    <property type="component" value="Unassembled WGS sequence"/>
</dbReference>
<comment type="caution">
    <text evidence="7">The sequence shown here is derived from an EMBL/GenBank/DDBJ whole genome shotgun (WGS) entry which is preliminary data.</text>
</comment>
<dbReference type="AlphaFoldDB" id="A0A814I872"/>
<dbReference type="SUPFAM" id="SSF90123">
    <property type="entry name" value="ABC transporter transmembrane region"/>
    <property type="match status" value="1"/>
</dbReference>
<evidence type="ECO:0000256" key="2">
    <source>
        <dbReference type="ARBA" id="ARBA00022692"/>
    </source>
</evidence>
<evidence type="ECO:0000313" key="7">
    <source>
        <dbReference type="EMBL" id="CAF1020024.1"/>
    </source>
</evidence>
<accession>A0A814I872</accession>
<reference evidence="7" key="1">
    <citation type="submission" date="2021-02" db="EMBL/GenBank/DDBJ databases">
        <authorList>
            <person name="Nowell W R."/>
        </authorList>
    </citation>
    <scope>NUCLEOTIDE SEQUENCE</scope>
</reference>
<evidence type="ECO:0000259" key="6">
    <source>
        <dbReference type="PROSITE" id="PS50929"/>
    </source>
</evidence>
<dbReference type="InterPro" id="IPR039421">
    <property type="entry name" value="Type_1_exporter"/>
</dbReference>
<sequence>MADFAVRSFAVSCQSQEVGFMTTLVKQGECPLGVNVNQMNGRQFHNLCRQNGTLSTIAPITPEFEEQVKQNIRQLLIVGLISWACCLLEVLAWSLSVRRQVSRISVSLFRSLIQRSMTYLDANSADELTAKLFDNIPKIELGIGIELLLCVDVILSAIGSVVISFIINWQLSLILLCISPVIIGASMFFSQLTAKETDNELTTYAKAGHIVQEVFSSVRTVHSLNGSRFEQKR</sequence>
<comment type="subcellular location">
    <subcellularLocation>
        <location evidence="1">Membrane</location>
        <topology evidence="1">Multi-pass membrane protein</topology>
    </subcellularLocation>
</comment>
<keyword evidence="2 5" id="KW-0812">Transmembrane</keyword>
<organism evidence="7 8">
    <name type="scientific">Adineta ricciae</name>
    <name type="common">Rotifer</name>
    <dbReference type="NCBI Taxonomy" id="249248"/>
    <lineage>
        <taxon>Eukaryota</taxon>
        <taxon>Metazoa</taxon>
        <taxon>Spiralia</taxon>
        <taxon>Gnathifera</taxon>
        <taxon>Rotifera</taxon>
        <taxon>Eurotatoria</taxon>
        <taxon>Bdelloidea</taxon>
        <taxon>Adinetida</taxon>
        <taxon>Adinetidae</taxon>
        <taxon>Adineta</taxon>
    </lineage>
</organism>
<evidence type="ECO:0000256" key="3">
    <source>
        <dbReference type="ARBA" id="ARBA00022989"/>
    </source>
</evidence>
<dbReference type="EMBL" id="CAJNOJ010000068">
    <property type="protein sequence ID" value="CAF1020024.1"/>
    <property type="molecule type" value="Genomic_DNA"/>
</dbReference>